<evidence type="ECO:0008006" key="4">
    <source>
        <dbReference type="Google" id="ProtNLM"/>
    </source>
</evidence>
<feature type="transmembrane region" description="Helical" evidence="1">
    <location>
        <begin position="17"/>
        <end position="35"/>
    </location>
</feature>
<keyword evidence="1" id="KW-1133">Transmembrane helix</keyword>
<gene>
    <name evidence="2" type="ORF">AWN68_13480</name>
</gene>
<protein>
    <recommendedName>
        <fullName evidence="4">Peptidase</fullName>
    </recommendedName>
</protein>
<feature type="transmembrane region" description="Helical" evidence="1">
    <location>
        <begin position="168"/>
        <end position="185"/>
    </location>
</feature>
<dbReference type="AlphaFoldDB" id="A0A150XVZ0"/>
<dbReference type="Pfam" id="PF16357">
    <property type="entry name" value="PepSY_TM_like_2"/>
    <property type="match status" value="1"/>
</dbReference>
<dbReference type="PANTHER" id="PTHR40115">
    <property type="entry name" value="INNER MEMBRANE PROTEIN WITH PEPSY TM HELIX"/>
    <property type="match status" value="1"/>
</dbReference>
<keyword evidence="1" id="KW-0472">Membrane</keyword>
<evidence type="ECO:0000256" key="1">
    <source>
        <dbReference type="SAM" id="Phobius"/>
    </source>
</evidence>
<keyword evidence="1" id="KW-0812">Transmembrane</keyword>
<dbReference type="Proteomes" id="UP000075615">
    <property type="component" value="Unassembled WGS sequence"/>
</dbReference>
<dbReference type="OrthoDB" id="9787788at2"/>
<evidence type="ECO:0000313" key="2">
    <source>
        <dbReference type="EMBL" id="KYG82795.1"/>
    </source>
</evidence>
<dbReference type="EMBL" id="LRDB01000002">
    <property type="protein sequence ID" value="KYG82795.1"/>
    <property type="molecule type" value="Genomic_DNA"/>
</dbReference>
<organism evidence="2 3">
    <name type="scientific">Roseivirga echinicomitans</name>
    <dbReference type="NCBI Taxonomy" id="296218"/>
    <lineage>
        <taxon>Bacteria</taxon>
        <taxon>Pseudomonadati</taxon>
        <taxon>Bacteroidota</taxon>
        <taxon>Cytophagia</taxon>
        <taxon>Cytophagales</taxon>
        <taxon>Roseivirgaceae</taxon>
        <taxon>Roseivirga</taxon>
    </lineage>
</organism>
<dbReference type="InterPro" id="IPR032307">
    <property type="entry name" value="PepSY_TM-like_2"/>
</dbReference>
<proteinExistence type="predicted"/>
<keyword evidence="3" id="KW-1185">Reference proteome</keyword>
<feature type="transmembrane region" description="Helical" evidence="1">
    <location>
        <begin position="135"/>
        <end position="156"/>
    </location>
</feature>
<dbReference type="RefSeq" id="WP_068411967.1">
    <property type="nucleotide sequence ID" value="NZ_LRDB01000002.1"/>
</dbReference>
<name>A0A150XVZ0_9BACT</name>
<sequence length="186" mass="21031">MTSQKFRNQSRNLHRDIAYFFVGLIIAFAISGIALNHRGDFNSREFTYSAEPIKINLPADPKEINEAFVQSILPEIAIGNEYTGFRVQGGTLRIIYEKARAEINIKTGEGEKEWVGRRIGLAEMADLHQSTNKSWIWYSDIFGIAMILIAVSGMFVSGGETSFRKRGWKFAIVGIAFPLVFLFFLI</sequence>
<dbReference type="PANTHER" id="PTHR40115:SF1">
    <property type="entry name" value="INNER MEMBRANE PROTEIN WITH PEPSY TM HELIX"/>
    <property type="match status" value="1"/>
</dbReference>
<accession>A0A150XVZ0</accession>
<evidence type="ECO:0000313" key="3">
    <source>
        <dbReference type="Proteomes" id="UP000075615"/>
    </source>
</evidence>
<reference evidence="2 3" key="1">
    <citation type="submission" date="2016-01" db="EMBL/GenBank/DDBJ databases">
        <title>Genome sequencing of Roseivirga echinicomitans KMM 6058.</title>
        <authorList>
            <person name="Selvaratnam C."/>
            <person name="Thevarajoo S."/>
            <person name="Goh K.M."/>
            <person name="Ee R."/>
            <person name="Chan K.-G."/>
            <person name="Chong C.S."/>
        </authorList>
    </citation>
    <scope>NUCLEOTIDE SEQUENCE [LARGE SCALE GENOMIC DNA]</scope>
    <source>
        <strain evidence="2 3">KMM 6058</strain>
    </source>
</reference>
<comment type="caution">
    <text evidence="2">The sequence shown here is derived from an EMBL/GenBank/DDBJ whole genome shotgun (WGS) entry which is preliminary data.</text>
</comment>